<name>A0A1S1NK70_9MYCO</name>
<keyword evidence="8" id="KW-1185">Reference proteome</keyword>
<evidence type="ECO:0000313" key="8">
    <source>
        <dbReference type="Proteomes" id="UP000179734"/>
    </source>
</evidence>
<feature type="domain" description="Sulfatase N-terminal" evidence="6">
    <location>
        <begin position="102"/>
        <end position="525"/>
    </location>
</feature>
<dbReference type="InterPro" id="IPR000917">
    <property type="entry name" value="Sulfatase_N"/>
</dbReference>
<evidence type="ECO:0000256" key="1">
    <source>
        <dbReference type="ARBA" id="ARBA00008779"/>
    </source>
</evidence>
<dbReference type="InterPro" id="IPR024607">
    <property type="entry name" value="Sulfatase_CS"/>
</dbReference>
<dbReference type="PROSITE" id="PS51318">
    <property type="entry name" value="TAT"/>
    <property type="match status" value="1"/>
</dbReference>
<feature type="region of interest" description="Disordered" evidence="5">
    <location>
        <begin position="1"/>
        <end position="24"/>
    </location>
</feature>
<dbReference type="Gene3D" id="3.40.720.10">
    <property type="entry name" value="Alkaline Phosphatase, subunit A"/>
    <property type="match status" value="1"/>
</dbReference>
<dbReference type="GO" id="GO:0046872">
    <property type="term" value="F:metal ion binding"/>
    <property type="evidence" value="ECO:0007669"/>
    <property type="project" value="UniProtKB-KW"/>
</dbReference>
<dbReference type="PANTHER" id="PTHR42693:SF43">
    <property type="entry name" value="BLL2667 PROTEIN"/>
    <property type="match status" value="1"/>
</dbReference>
<evidence type="ECO:0000313" key="7">
    <source>
        <dbReference type="EMBL" id="OHV01903.1"/>
    </source>
</evidence>
<gene>
    <name evidence="7" type="ORF">BKN37_16410</name>
</gene>
<reference evidence="7 8" key="1">
    <citation type="submission" date="2016-10" db="EMBL/GenBank/DDBJ databases">
        <title>Genome sequence of Mycobacterium talmonii.</title>
        <authorList>
            <person name="Greninger A.L."/>
            <person name="Elliott B."/>
            <person name="Vasireddy S."/>
            <person name="Vasireddy R."/>
        </authorList>
    </citation>
    <scope>NUCLEOTIDE SEQUENCE [LARGE SCALE GENOMIC DNA]</scope>
    <source>
        <strain evidence="8">NE-TNMC-100812</strain>
    </source>
</reference>
<accession>A0A1S1NK70</accession>
<dbReference type="Pfam" id="PF00884">
    <property type="entry name" value="Sulfatase"/>
    <property type="match status" value="1"/>
</dbReference>
<dbReference type="Gene3D" id="3.30.1120.10">
    <property type="match status" value="1"/>
</dbReference>
<comment type="similarity">
    <text evidence="1">Belongs to the sulfatase family.</text>
</comment>
<dbReference type="SUPFAM" id="SSF53649">
    <property type="entry name" value="Alkaline phosphatase-like"/>
    <property type="match status" value="1"/>
</dbReference>
<dbReference type="InterPro" id="IPR017850">
    <property type="entry name" value="Alkaline_phosphatase_core_sf"/>
</dbReference>
<evidence type="ECO:0000256" key="3">
    <source>
        <dbReference type="ARBA" id="ARBA00022801"/>
    </source>
</evidence>
<sequence>MEPFNETPPESVESETDRDDTRGKVRRRQVLGGLAALGVGSAGVSALVAGCRDSTNAAGADGPPSYGTGINEGFNGKIALDVRDSTPDWTPFELKHAPKDAPNVLVVLFDDTGMASWSPYGGRINMPTMQRLADNGLTYTQWHTTALCSPTRSCMLTGRNHHVNRFASITEGSDGFPGAAARLPAQCATVGQVLQENGYSTFWVGKDHNVPEEDVSSGGSKSEWPLQKGFDRFYGFLGGETNQWYPDLVEDNRFIEQPYNPDDGYHLSKDLADQALRMLRDQRSSNPSKPWYLWFCPGANHAPHHSPADYAAKYKGQFDDGYEAYREWVLGRMIDKGIMPKGTKLTPLNPLPADVAVETDSVRPWNSLSPDEKRLFSRMAEVFAGFSEYTDAQVGRIVDYLDQTGQLDNTIIFYCADNGASGEGSPNGSVNENKFFNGYPDDLAENMRYLDKLGTPDTYNHYPTGWAVAFSTPFQMFKRYSQFSGGTCDPLVIHWPKGIKAKGQIRHQYHHVTDIVPTILDVAGIKMPEEHRGVKQYPLNGVSMRYSFEDAKAPTTKKRQYYAMLGTRGIWADGWKASSLHAPLGGKGHFDQDRWELFHVDEDRSESTNLADQHPDKLKELIDAWNEEAKNNYVLPLDDRSATEMITIARPQFEPPRERYLYYPDTSPVPEGVAVNIRGRSYKIIANVDLTDAAQGVIFAHGSRFGGHALFIKDGKLHYVYNFLGIKPEQDFVSPRLTPGKHSLGMEFTRESSGKYGESLGTTTLYVDDKAVTKGPMRAQIGKFTLAGDGLCVGFDSGDNVSPQYQNPGTFTGGTIQGVAIDISKEAFIDLQKEAAAALARD</sequence>
<dbReference type="PROSITE" id="PS00523">
    <property type="entry name" value="SULFATASE_1"/>
    <property type="match status" value="1"/>
</dbReference>
<keyword evidence="2" id="KW-0479">Metal-binding</keyword>
<evidence type="ECO:0000256" key="2">
    <source>
        <dbReference type="ARBA" id="ARBA00022723"/>
    </source>
</evidence>
<dbReference type="PANTHER" id="PTHR42693">
    <property type="entry name" value="ARYLSULFATASE FAMILY MEMBER"/>
    <property type="match status" value="1"/>
</dbReference>
<dbReference type="RefSeq" id="WP_071027737.1">
    <property type="nucleotide sequence ID" value="NZ_MLQM01000093.1"/>
</dbReference>
<organism evidence="7 8">
    <name type="scientific">Mycobacterium talmoniae</name>
    <dbReference type="NCBI Taxonomy" id="1858794"/>
    <lineage>
        <taxon>Bacteria</taxon>
        <taxon>Bacillati</taxon>
        <taxon>Actinomycetota</taxon>
        <taxon>Actinomycetes</taxon>
        <taxon>Mycobacteriales</taxon>
        <taxon>Mycobacteriaceae</taxon>
        <taxon>Mycobacterium</taxon>
    </lineage>
</organism>
<keyword evidence="3" id="KW-0378">Hydrolase</keyword>
<evidence type="ECO:0000256" key="4">
    <source>
        <dbReference type="ARBA" id="ARBA00022837"/>
    </source>
</evidence>
<evidence type="ECO:0000259" key="6">
    <source>
        <dbReference type="Pfam" id="PF00884"/>
    </source>
</evidence>
<dbReference type="InterPro" id="IPR006311">
    <property type="entry name" value="TAT_signal"/>
</dbReference>
<dbReference type="AlphaFoldDB" id="A0A1S1NK70"/>
<protein>
    <submittedName>
        <fullName evidence="7">Arylsulfatase</fullName>
    </submittedName>
</protein>
<dbReference type="EMBL" id="MLQM01000093">
    <property type="protein sequence ID" value="OHV01903.1"/>
    <property type="molecule type" value="Genomic_DNA"/>
</dbReference>
<keyword evidence="4" id="KW-0106">Calcium</keyword>
<proteinExistence type="inferred from homology"/>
<dbReference type="GO" id="GO:0016787">
    <property type="term" value="F:hydrolase activity"/>
    <property type="evidence" value="ECO:0007669"/>
    <property type="project" value="UniProtKB-KW"/>
</dbReference>
<dbReference type="InterPro" id="IPR050738">
    <property type="entry name" value="Sulfatase"/>
</dbReference>
<comment type="caution">
    <text evidence="7">The sequence shown here is derived from an EMBL/GenBank/DDBJ whole genome shotgun (WGS) entry which is preliminary data.</text>
</comment>
<dbReference type="CDD" id="cd16025">
    <property type="entry name" value="PAS_like"/>
    <property type="match status" value="1"/>
</dbReference>
<evidence type="ECO:0000256" key="5">
    <source>
        <dbReference type="SAM" id="MobiDB-lite"/>
    </source>
</evidence>
<dbReference type="Proteomes" id="UP000179734">
    <property type="component" value="Unassembled WGS sequence"/>
</dbReference>